<name>A0A0K2T4C5_LEPSM</name>
<organism evidence="1">
    <name type="scientific">Lepeophtheirus salmonis</name>
    <name type="common">Salmon louse</name>
    <name type="synonym">Caligus salmonis</name>
    <dbReference type="NCBI Taxonomy" id="72036"/>
    <lineage>
        <taxon>Eukaryota</taxon>
        <taxon>Metazoa</taxon>
        <taxon>Ecdysozoa</taxon>
        <taxon>Arthropoda</taxon>
        <taxon>Crustacea</taxon>
        <taxon>Multicrustacea</taxon>
        <taxon>Hexanauplia</taxon>
        <taxon>Copepoda</taxon>
        <taxon>Siphonostomatoida</taxon>
        <taxon>Caligidae</taxon>
        <taxon>Lepeophtheirus</taxon>
    </lineage>
</organism>
<evidence type="ECO:0000313" key="1">
    <source>
        <dbReference type="EMBL" id="CDW20660.1"/>
    </source>
</evidence>
<accession>A0A0K2T4C5</accession>
<proteinExistence type="predicted"/>
<reference evidence="1" key="1">
    <citation type="submission" date="2014-05" db="EMBL/GenBank/DDBJ databases">
        <authorList>
            <person name="Chronopoulou M."/>
        </authorList>
    </citation>
    <scope>NUCLEOTIDE SEQUENCE</scope>
    <source>
        <tissue evidence="1">Whole organism</tissue>
    </source>
</reference>
<protein>
    <submittedName>
        <fullName evidence="1">Uncharacterized protein</fullName>
    </submittedName>
</protein>
<sequence length="12" mass="1523">MFRAMWKIGHFV</sequence>
<dbReference type="EMBL" id="HACA01003299">
    <property type="protein sequence ID" value="CDW20660.1"/>
    <property type="molecule type" value="Transcribed_RNA"/>
</dbReference>